<name>A0A417XWP4_9ACTN</name>
<keyword evidence="1" id="KW-0175">Coiled coil</keyword>
<proteinExistence type="predicted"/>
<evidence type="ECO:0000313" key="3">
    <source>
        <dbReference type="EMBL" id="RHW24908.1"/>
    </source>
</evidence>
<organism evidence="3 4">
    <name type="scientific">Nocardioides immobilis</name>
    <dbReference type="NCBI Taxonomy" id="2049295"/>
    <lineage>
        <taxon>Bacteria</taxon>
        <taxon>Bacillati</taxon>
        <taxon>Actinomycetota</taxon>
        <taxon>Actinomycetes</taxon>
        <taxon>Propionibacteriales</taxon>
        <taxon>Nocardioidaceae</taxon>
        <taxon>Nocardioides</taxon>
    </lineage>
</organism>
<sequence>MTVDEHTTSRLEVDMSTQQESAKSPELMTALCRELVRLARHEEELAANEAARVPYWRVCPPSVDGHRAAAAALRADLARLESQAREWERAS</sequence>
<feature type="region of interest" description="Disordered" evidence="2">
    <location>
        <begin position="1"/>
        <end position="25"/>
    </location>
</feature>
<reference evidence="3 4" key="1">
    <citation type="submission" date="2018-09" db="EMBL/GenBank/DDBJ databases">
        <title>Genome sequencing of Nocardioides immobilis CCTCC AB 2017083 for comparison to Nocardioides silvaticus.</title>
        <authorList>
            <person name="Li C."/>
            <person name="Wang G."/>
        </authorList>
    </citation>
    <scope>NUCLEOTIDE SEQUENCE [LARGE SCALE GENOMIC DNA]</scope>
    <source>
        <strain evidence="3 4">CCTCC AB 2017083</strain>
    </source>
</reference>
<accession>A0A417XWP4</accession>
<comment type="caution">
    <text evidence="3">The sequence shown here is derived from an EMBL/GenBank/DDBJ whole genome shotgun (WGS) entry which is preliminary data.</text>
</comment>
<evidence type="ECO:0000256" key="2">
    <source>
        <dbReference type="SAM" id="MobiDB-lite"/>
    </source>
</evidence>
<protein>
    <submittedName>
        <fullName evidence="3">Uncharacterized protein</fullName>
    </submittedName>
</protein>
<feature type="coiled-coil region" evidence="1">
    <location>
        <begin position="63"/>
        <end position="90"/>
    </location>
</feature>
<dbReference type="Proteomes" id="UP000283644">
    <property type="component" value="Unassembled WGS sequence"/>
</dbReference>
<dbReference type="AlphaFoldDB" id="A0A417XWP4"/>
<dbReference type="EMBL" id="QXGH01000028">
    <property type="protein sequence ID" value="RHW24908.1"/>
    <property type="molecule type" value="Genomic_DNA"/>
</dbReference>
<evidence type="ECO:0000256" key="1">
    <source>
        <dbReference type="SAM" id="Coils"/>
    </source>
</evidence>
<feature type="compositionally biased region" description="Basic and acidic residues" evidence="2">
    <location>
        <begin position="1"/>
        <end position="13"/>
    </location>
</feature>
<keyword evidence="4" id="KW-1185">Reference proteome</keyword>
<evidence type="ECO:0000313" key="4">
    <source>
        <dbReference type="Proteomes" id="UP000283644"/>
    </source>
</evidence>
<gene>
    <name evidence="3" type="ORF">D0Z08_22165</name>
</gene>